<dbReference type="SMART" id="SM00923">
    <property type="entry name" value="MbtH"/>
    <property type="match status" value="1"/>
</dbReference>
<dbReference type="InterPro" id="IPR037407">
    <property type="entry name" value="MLP_fam"/>
</dbReference>
<dbReference type="RefSeq" id="WP_185302705.1">
    <property type="nucleotide sequence ID" value="NZ_CP045702.1"/>
</dbReference>
<keyword evidence="3" id="KW-1185">Reference proteome</keyword>
<evidence type="ECO:0000313" key="2">
    <source>
        <dbReference type="EMBL" id="QNE79254.1"/>
    </source>
</evidence>
<dbReference type="KEGG" id="sfiy:F0344_15535"/>
<dbReference type="AlphaFoldDB" id="A0A7G7BV89"/>
<dbReference type="Pfam" id="PF03621">
    <property type="entry name" value="MbtH"/>
    <property type="match status" value="1"/>
</dbReference>
<feature type="domain" description="MbtH-like" evidence="1">
    <location>
        <begin position="5"/>
        <end position="55"/>
    </location>
</feature>
<organism evidence="2 3">
    <name type="scientific">Streptomyces finlayi</name>
    <dbReference type="NCBI Taxonomy" id="67296"/>
    <lineage>
        <taxon>Bacteria</taxon>
        <taxon>Bacillati</taxon>
        <taxon>Actinomycetota</taxon>
        <taxon>Actinomycetes</taxon>
        <taxon>Kitasatosporales</taxon>
        <taxon>Streptomycetaceae</taxon>
        <taxon>Streptomyces</taxon>
    </lineage>
</organism>
<dbReference type="PANTHER" id="PTHR38444:SF1">
    <property type="entry name" value="ENTEROBACTIN BIOSYNTHESIS PROTEIN YBDZ"/>
    <property type="match status" value="1"/>
</dbReference>
<dbReference type="EMBL" id="CP045702">
    <property type="protein sequence ID" value="QNE79254.1"/>
    <property type="molecule type" value="Genomic_DNA"/>
</dbReference>
<reference evidence="3" key="1">
    <citation type="submission" date="2019-10" db="EMBL/GenBank/DDBJ databases">
        <title>Antimicrobial potential of Antarctic Bacteria.</title>
        <authorList>
            <person name="Benaud N."/>
            <person name="Edwards R.J."/>
            <person name="Ferrari B.C."/>
        </authorList>
    </citation>
    <scope>NUCLEOTIDE SEQUENCE [LARGE SCALE GENOMIC DNA]</scope>
    <source>
        <strain evidence="3">NBSH44</strain>
    </source>
</reference>
<sequence>MSNTSWEASENSAWLAVRNKEGRHSIWPVGLSIPPGWSEAGYRGNKSGCLEWISENWVDSRPAGVGRVRT</sequence>
<dbReference type="PANTHER" id="PTHR38444">
    <property type="entry name" value="ENTEROBACTIN BIOSYNTHESIS PROTEIN YBDZ"/>
    <property type="match status" value="1"/>
</dbReference>
<evidence type="ECO:0000259" key="1">
    <source>
        <dbReference type="SMART" id="SM00923"/>
    </source>
</evidence>
<dbReference type="Proteomes" id="UP000515307">
    <property type="component" value="Chromosome"/>
</dbReference>
<accession>A0A7G7BV89</accession>
<dbReference type="GO" id="GO:0019290">
    <property type="term" value="P:siderophore biosynthetic process"/>
    <property type="evidence" value="ECO:0007669"/>
    <property type="project" value="TreeGrafter"/>
</dbReference>
<dbReference type="Gene3D" id="3.90.820.10">
    <property type="entry name" value="Structural Genomics, Unknown Function 30-nov-00 1gh9 Mol_id"/>
    <property type="match status" value="1"/>
</dbReference>
<name>A0A7G7BV89_9ACTN</name>
<gene>
    <name evidence="2" type="ORF">F0344_15535</name>
</gene>
<dbReference type="InterPro" id="IPR005153">
    <property type="entry name" value="MbtH-like_dom"/>
</dbReference>
<proteinExistence type="predicted"/>
<dbReference type="InterPro" id="IPR038020">
    <property type="entry name" value="MbtH-like_sf"/>
</dbReference>
<evidence type="ECO:0000313" key="3">
    <source>
        <dbReference type="Proteomes" id="UP000515307"/>
    </source>
</evidence>
<dbReference type="GO" id="GO:0005829">
    <property type="term" value="C:cytosol"/>
    <property type="evidence" value="ECO:0007669"/>
    <property type="project" value="TreeGrafter"/>
</dbReference>
<dbReference type="SUPFAM" id="SSF160582">
    <property type="entry name" value="MbtH-like"/>
    <property type="match status" value="1"/>
</dbReference>
<protein>
    <submittedName>
        <fullName evidence="2">MbtH family NRPS accessory protein</fullName>
    </submittedName>
</protein>